<feature type="region of interest" description="Disordered" evidence="1">
    <location>
        <begin position="435"/>
        <end position="511"/>
    </location>
</feature>
<organism evidence="2 3">
    <name type="scientific">Astrephomene gubernaculifera</name>
    <dbReference type="NCBI Taxonomy" id="47775"/>
    <lineage>
        <taxon>Eukaryota</taxon>
        <taxon>Viridiplantae</taxon>
        <taxon>Chlorophyta</taxon>
        <taxon>core chlorophytes</taxon>
        <taxon>Chlorophyceae</taxon>
        <taxon>CS clade</taxon>
        <taxon>Chlamydomonadales</taxon>
        <taxon>Astrephomenaceae</taxon>
        <taxon>Astrephomene</taxon>
    </lineage>
</organism>
<feature type="compositionally biased region" description="Low complexity" evidence="1">
    <location>
        <begin position="376"/>
        <end position="392"/>
    </location>
</feature>
<accession>A0AAD3HJ00</accession>
<protein>
    <submittedName>
        <fullName evidence="2">Uncharacterized protein</fullName>
    </submittedName>
</protein>
<feature type="region of interest" description="Disordered" evidence="1">
    <location>
        <begin position="536"/>
        <end position="565"/>
    </location>
</feature>
<name>A0AAD3HJ00_9CHLO</name>
<feature type="region of interest" description="Disordered" evidence="1">
    <location>
        <begin position="359"/>
        <end position="399"/>
    </location>
</feature>
<feature type="compositionally biased region" description="Acidic residues" evidence="1">
    <location>
        <begin position="688"/>
        <end position="702"/>
    </location>
</feature>
<feature type="region of interest" description="Disordered" evidence="1">
    <location>
        <begin position="282"/>
        <end position="318"/>
    </location>
</feature>
<keyword evidence="3" id="KW-1185">Reference proteome</keyword>
<gene>
    <name evidence="2" type="ORF">Agub_g3244</name>
</gene>
<sequence>MEPLNTFFRISPSLLLKNVNSPQGSHTSSSFSSPSFAEHQTGLKVYRDSPPSFTSAHRVVDDNPLFEGFPALSVSKQGQGTTADCPKEDAGGLGESNQVQEHLHHLLNLLQQAHGDDGKTNGVALPHLADELEVVVKKLKQKEHGPEHVNEVQLEPGRCARMQAALPDADVYRATPTCSRTTASVANEGSSCWAAASNSDEPGGGSKPSESSFLWNMAASNNSSGDSGGTSITAASGRMVLRDSVCKQLLQSPASTVSPLSCVGPAVVACSPLFTVDDDCMASPKELPADRQRKRSMGLRASQHDKQQCCDPPVEASPQQSLFVAGSPALPATVTSTPEPPAPEGQQVPLYSWMQSMLASTPRQDMTDAPDGCPEADAASTSTSTPDSQQQAGEQQGDPLAAAVRAALAASPAEHLAYGSPLHLKIQRLLAQRQSSSPLDDAEVQADGAPRTTEEAQEDMRGADSAPVWITNPAAESPSTSQYTTDSTSSCTTPLTQGDITPMPFRSSVSPFGPTLRERYASKVASSAAQAALGAAIPQPATATTEPPSSASTSPTPSAIKFSENSPEAAELVAQLGLSLQLDPALVGRVSELDVLQHVEAWAREQHIASQAATSPEAEVGTTHAPGSGALLHVAIDTAVQTDPSPQSSGGQVAQAAKLAPETRDAAVCTAPVRWRDNTTFDNREPLGEIDECPTPDEDDDVGMAVFSPARSDQSKRSPAASLVKRYEASRFANKQSPAGTPGSATRRGAGRTSRAGKPHSSCDVTPVRRGLFRDADSARMAAMEAAAAATACHKAADQDGQGPSAEDVRPCAGTVEAPFNSGRGGGAVAAGPVMPQPRISDSGSPVVSDGVVEHPRQQDLPVRTSMPSAAEAPTQVAPKPAVLPPDQQPLAQSVGVGRGAGKAQNAPLVVQASLCTGRAQEAANVEVEAVPDVLFTPGNSLPGGSRSATSKHMSRIFPTSSANRTESSCGDSDSVCGVPRMLSSISSVSIITSERGAVGGTNG</sequence>
<feature type="region of interest" description="Disordered" evidence="1">
    <location>
        <begin position="857"/>
        <end position="893"/>
    </location>
</feature>
<proteinExistence type="predicted"/>
<feature type="compositionally biased region" description="Low complexity" evidence="1">
    <location>
        <begin position="536"/>
        <end position="559"/>
    </location>
</feature>
<feature type="compositionally biased region" description="Low complexity" evidence="1">
    <location>
        <begin position="477"/>
        <end position="493"/>
    </location>
</feature>
<dbReference type="Proteomes" id="UP001054857">
    <property type="component" value="Unassembled WGS sequence"/>
</dbReference>
<dbReference type="EMBL" id="BMAR01000003">
    <property type="protein sequence ID" value="GFR42336.1"/>
    <property type="molecule type" value="Genomic_DNA"/>
</dbReference>
<feature type="non-terminal residue" evidence="2">
    <location>
        <position position="1004"/>
    </location>
</feature>
<evidence type="ECO:0000313" key="3">
    <source>
        <dbReference type="Proteomes" id="UP001054857"/>
    </source>
</evidence>
<evidence type="ECO:0000313" key="2">
    <source>
        <dbReference type="EMBL" id="GFR42336.1"/>
    </source>
</evidence>
<comment type="caution">
    <text evidence="2">The sequence shown here is derived from an EMBL/GenBank/DDBJ whole genome shotgun (WGS) entry which is preliminary data.</text>
</comment>
<feature type="compositionally biased region" description="Low complexity" evidence="1">
    <location>
        <begin position="739"/>
        <end position="756"/>
    </location>
</feature>
<evidence type="ECO:0000256" key="1">
    <source>
        <dbReference type="SAM" id="MobiDB-lite"/>
    </source>
</evidence>
<reference evidence="2 3" key="1">
    <citation type="journal article" date="2021" name="Sci. Rep.">
        <title>Genome sequencing of the multicellular alga Astrephomene provides insights into convergent evolution of germ-soma differentiation.</title>
        <authorList>
            <person name="Yamashita S."/>
            <person name="Yamamoto K."/>
            <person name="Matsuzaki R."/>
            <person name="Suzuki S."/>
            <person name="Yamaguchi H."/>
            <person name="Hirooka S."/>
            <person name="Minakuchi Y."/>
            <person name="Miyagishima S."/>
            <person name="Kawachi M."/>
            <person name="Toyoda A."/>
            <person name="Nozaki H."/>
        </authorList>
    </citation>
    <scope>NUCLEOTIDE SEQUENCE [LARGE SCALE GENOMIC DNA]</scope>
    <source>
        <strain evidence="2 3">NIES-4017</strain>
    </source>
</reference>
<feature type="region of interest" description="Disordered" evidence="1">
    <location>
        <begin position="680"/>
        <end position="769"/>
    </location>
</feature>
<feature type="compositionally biased region" description="Basic and acidic residues" evidence="1">
    <location>
        <begin position="452"/>
        <end position="462"/>
    </location>
</feature>
<dbReference type="AlphaFoldDB" id="A0AAD3HJ00"/>